<keyword evidence="1" id="KW-0732">Signal</keyword>
<comment type="caution">
    <text evidence="2">The sequence shown here is derived from an EMBL/GenBank/DDBJ whole genome shotgun (WGS) entry which is preliminary data.</text>
</comment>
<dbReference type="PROSITE" id="PS51257">
    <property type="entry name" value="PROKAR_LIPOPROTEIN"/>
    <property type="match status" value="1"/>
</dbReference>
<sequence>MNSRLKALTILLIFLSLQSCAQKTDKLKSEKLYHSEKIKDSIFENVIEITGRNIESNGIDYLFNVSISKNIKTPILFISERVPLKLLPTIYPEFSKLIVVVPNWTYYDEVSQNQPKGGCAEPMASSIIYEFNSENGKLQKDSLVIMGGFPEMKMAKRTTLSNTEIEIFYTESYGSSCCPKDLQWDNKPTREEFIDYFEKENNVKIKNTYYESRGKEGEAIFYYPLKELPNNLILKFILERDFYRIINRHTKDIIKIPKIYTPSVIDISSNRIKKI</sequence>
<name>A0ABV6BP01_9FLAO</name>
<organism evidence="2 3">
    <name type="scientific">Flavobacterium procerum</name>
    <dbReference type="NCBI Taxonomy" id="1455569"/>
    <lineage>
        <taxon>Bacteria</taxon>
        <taxon>Pseudomonadati</taxon>
        <taxon>Bacteroidota</taxon>
        <taxon>Flavobacteriia</taxon>
        <taxon>Flavobacteriales</taxon>
        <taxon>Flavobacteriaceae</taxon>
        <taxon>Flavobacterium</taxon>
    </lineage>
</organism>
<proteinExistence type="predicted"/>
<dbReference type="EMBL" id="JBHLYW010000005">
    <property type="protein sequence ID" value="MFC0076337.1"/>
    <property type="molecule type" value="Genomic_DNA"/>
</dbReference>
<protein>
    <submittedName>
        <fullName evidence="2">Uncharacterized protein</fullName>
    </submittedName>
</protein>
<evidence type="ECO:0000313" key="2">
    <source>
        <dbReference type="EMBL" id="MFC0076337.1"/>
    </source>
</evidence>
<evidence type="ECO:0000256" key="1">
    <source>
        <dbReference type="SAM" id="SignalP"/>
    </source>
</evidence>
<dbReference type="RefSeq" id="WP_379689200.1">
    <property type="nucleotide sequence ID" value="NZ_JBHLYW010000005.1"/>
</dbReference>
<accession>A0ABV6BP01</accession>
<feature type="signal peptide" evidence="1">
    <location>
        <begin position="1"/>
        <end position="21"/>
    </location>
</feature>
<evidence type="ECO:0000313" key="3">
    <source>
        <dbReference type="Proteomes" id="UP001589734"/>
    </source>
</evidence>
<dbReference type="Proteomes" id="UP001589734">
    <property type="component" value="Unassembled WGS sequence"/>
</dbReference>
<feature type="chain" id="PRO_5045415805" evidence="1">
    <location>
        <begin position="22"/>
        <end position="275"/>
    </location>
</feature>
<reference evidence="2 3" key="1">
    <citation type="submission" date="2024-09" db="EMBL/GenBank/DDBJ databases">
        <authorList>
            <person name="Sun Q."/>
            <person name="Mori K."/>
        </authorList>
    </citation>
    <scope>NUCLEOTIDE SEQUENCE [LARGE SCALE GENOMIC DNA]</scope>
    <source>
        <strain evidence="2 3">CGMCC 1.12926</strain>
    </source>
</reference>
<gene>
    <name evidence="2" type="ORF">ACFFLS_04760</name>
</gene>
<keyword evidence="3" id="KW-1185">Reference proteome</keyword>